<keyword evidence="1" id="KW-0677">Repeat</keyword>
<evidence type="ECO:0000313" key="6">
    <source>
        <dbReference type="Proteomes" id="UP001174909"/>
    </source>
</evidence>
<dbReference type="InterPro" id="IPR002110">
    <property type="entry name" value="Ankyrin_rpt"/>
</dbReference>
<dbReference type="Gene3D" id="1.25.40.20">
    <property type="entry name" value="Ankyrin repeat-containing domain"/>
    <property type="match status" value="3"/>
</dbReference>
<sequence>MSRSRQLGMRTIFGQGDLERVSQAQGKVMDMYESMRTGPDSGFGSMATNSSLGEEMPAPPKLLGVTRNPEQTDSGLGEDVETDHVAVETRTSALDQVEMAPSEVSVEPPRKTSGISVALRAEKPLPRRPRKTIAPCVGTNMQYSSPRQATSDAGAGSGLGPPSLTSVHVPAQQAQEEVQRLHLQNQWERILLQQRLHYLLPNKEGDTGVHLAVIHSRPDILIQLLALVATDARLRVALDEQNSLYQTALHIATHTQQVEMIQKLLAGGASLELTDHKGNTPLHVACRFSSTKCLEELVRGVPLDRLLEAACIRNHQGQTCIHVATERGNTDALRKLKSIGIDMNVEDFHSGKTPLHLAVEKCSLTDVQFLTETCQVDVNKATYSGCTALHTAAGRGNIAVVAYLLSMGADPDLLTDEGDTALDLAGSDQVATILTKAATLRWLSA</sequence>
<evidence type="ECO:0000256" key="3">
    <source>
        <dbReference type="PROSITE-ProRule" id="PRU00023"/>
    </source>
</evidence>
<dbReference type="Pfam" id="PF00023">
    <property type="entry name" value="Ank"/>
    <property type="match status" value="1"/>
</dbReference>
<dbReference type="AlphaFoldDB" id="A0AA35RMD7"/>
<feature type="region of interest" description="Disordered" evidence="4">
    <location>
        <begin position="129"/>
        <end position="172"/>
    </location>
</feature>
<keyword evidence="2 3" id="KW-0040">ANK repeat</keyword>
<evidence type="ECO:0000256" key="4">
    <source>
        <dbReference type="SAM" id="MobiDB-lite"/>
    </source>
</evidence>
<organism evidence="5 6">
    <name type="scientific">Geodia barretti</name>
    <name type="common">Barrett's horny sponge</name>
    <dbReference type="NCBI Taxonomy" id="519541"/>
    <lineage>
        <taxon>Eukaryota</taxon>
        <taxon>Metazoa</taxon>
        <taxon>Porifera</taxon>
        <taxon>Demospongiae</taxon>
        <taxon>Heteroscleromorpha</taxon>
        <taxon>Tetractinellida</taxon>
        <taxon>Astrophorina</taxon>
        <taxon>Geodiidae</taxon>
        <taxon>Geodia</taxon>
    </lineage>
</organism>
<dbReference type="InterPro" id="IPR036770">
    <property type="entry name" value="Ankyrin_rpt-contain_sf"/>
</dbReference>
<dbReference type="PROSITE" id="PS50297">
    <property type="entry name" value="ANK_REP_REGION"/>
    <property type="match status" value="3"/>
</dbReference>
<dbReference type="InterPro" id="IPR051070">
    <property type="entry name" value="NF-kappa-B_inhibitor"/>
</dbReference>
<feature type="repeat" description="ANK" evidence="3">
    <location>
        <begin position="316"/>
        <end position="348"/>
    </location>
</feature>
<evidence type="ECO:0000256" key="1">
    <source>
        <dbReference type="ARBA" id="ARBA00022737"/>
    </source>
</evidence>
<feature type="repeat" description="ANK" evidence="3">
    <location>
        <begin position="244"/>
        <end position="276"/>
    </location>
</feature>
<dbReference type="GO" id="GO:0051059">
    <property type="term" value="F:NF-kappaB binding"/>
    <property type="evidence" value="ECO:0007669"/>
    <property type="project" value="TreeGrafter"/>
</dbReference>
<accession>A0AA35RMD7</accession>
<gene>
    <name evidence="5" type="ORF">GBAR_LOCUS8134</name>
</gene>
<dbReference type="PANTHER" id="PTHR46680:SF3">
    <property type="entry name" value="NF-KAPPA-B INHIBITOR CACTUS"/>
    <property type="match status" value="1"/>
</dbReference>
<dbReference type="PROSITE" id="PS50088">
    <property type="entry name" value="ANK_REPEAT"/>
    <property type="match status" value="3"/>
</dbReference>
<comment type="caution">
    <text evidence="5">The sequence shown here is derived from an EMBL/GenBank/DDBJ whole genome shotgun (WGS) entry which is preliminary data.</text>
</comment>
<dbReference type="SMART" id="SM00248">
    <property type="entry name" value="ANK"/>
    <property type="match status" value="6"/>
</dbReference>
<dbReference type="GO" id="GO:0005829">
    <property type="term" value="C:cytosol"/>
    <property type="evidence" value="ECO:0007669"/>
    <property type="project" value="TreeGrafter"/>
</dbReference>
<feature type="compositionally biased region" description="Polar residues" evidence="4">
    <location>
        <begin position="139"/>
        <end position="151"/>
    </location>
</feature>
<dbReference type="GO" id="GO:0071356">
    <property type="term" value="P:cellular response to tumor necrosis factor"/>
    <property type="evidence" value="ECO:0007669"/>
    <property type="project" value="TreeGrafter"/>
</dbReference>
<dbReference type="SUPFAM" id="SSF48403">
    <property type="entry name" value="Ankyrin repeat"/>
    <property type="match status" value="1"/>
</dbReference>
<keyword evidence="6" id="KW-1185">Reference proteome</keyword>
<evidence type="ECO:0000256" key="2">
    <source>
        <dbReference type="ARBA" id="ARBA00023043"/>
    </source>
</evidence>
<protein>
    <submittedName>
        <fullName evidence="5">NF-kappa-B inhibitor epsilon</fullName>
    </submittedName>
</protein>
<proteinExistence type="predicted"/>
<feature type="repeat" description="ANK" evidence="3">
    <location>
        <begin position="384"/>
        <end position="416"/>
    </location>
</feature>
<dbReference type="Proteomes" id="UP001174909">
    <property type="component" value="Unassembled WGS sequence"/>
</dbReference>
<dbReference type="EMBL" id="CASHTH010001211">
    <property type="protein sequence ID" value="CAI8012707.1"/>
    <property type="molecule type" value="Genomic_DNA"/>
</dbReference>
<name>A0AA35RMD7_GEOBA</name>
<dbReference type="PANTHER" id="PTHR46680">
    <property type="entry name" value="NF-KAPPA-B INHIBITOR ALPHA"/>
    <property type="match status" value="1"/>
</dbReference>
<evidence type="ECO:0000313" key="5">
    <source>
        <dbReference type="EMBL" id="CAI8012707.1"/>
    </source>
</evidence>
<dbReference type="Pfam" id="PF12796">
    <property type="entry name" value="Ank_2"/>
    <property type="match status" value="2"/>
</dbReference>
<reference evidence="5" key="1">
    <citation type="submission" date="2023-03" db="EMBL/GenBank/DDBJ databases">
        <authorList>
            <person name="Steffen K."/>
            <person name="Cardenas P."/>
        </authorList>
    </citation>
    <scope>NUCLEOTIDE SEQUENCE</scope>
</reference>